<gene>
    <name evidence="1" type="ORF">CGI_10010005</name>
</gene>
<accession>K1RBZ1</accession>
<name>K1RBZ1_MAGGI</name>
<sequence length="131" mass="13891">MADRYSGLAFYAGVSSAGLKVRTTDRVVTHQYTERSTHQMVTSSLTADPLRPSSTVLSFVVSTVYSVTEDGGYQTVCDGLSSSDQVVAVDHIGHLIYFVESSSLPVIVGAIVGGAVLLLIVAGIGIVRQRR</sequence>
<organism evidence="1">
    <name type="scientific">Magallana gigas</name>
    <name type="common">Pacific oyster</name>
    <name type="synonym">Crassostrea gigas</name>
    <dbReference type="NCBI Taxonomy" id="29159"/>
    <lineage>
        <taxon>Eukaryota</taxon>
        <taxon>Metazoa</taxon>
        <taxon>Spiralia</taxon>
        <taxon>Lophotrochozoa</taxon>
        <taxon>Mollusca</taxon>
        <taxon>Bivalvia</taxon>
        <taxon>Autobranchia</taxon>
        <taxon>Pteriomorphia</taxon>
        <taxon>Ostreida</taxon>
        <taxon>Ostreoidea</taxon>
        <taxon>Ostreidae</taxon>
        <taxon>Magallana</taxon>
    </lineage>
</organism>
<dbReference type="InParanoid" id="K1RBZ1"/>
<proteinExistence type="predicted"/>
<dbReference type="AlphaFoldDB" id="K1RBZ1"/>
<evidence type="ECO:0000313" key="1">
    <source>
        <dbReference type="EMBL" id="EKC41154.1"/>
    </source>
</evidence>
<dbReference type="HOGENOM" id="CLU_1929595_0_0_1"/>
<protein>
    <submittedName>
        <fullName evidence="1">Uncharacterized protein</fullName>
    </submittedName>
</protein>
<dbReference type="EMBL" id="JH816706">
    <property type="protein sequence ID" value="EKC41154.1"/>
    <property type="molecule type" value="Genomic_DNA"/>
</dbReference>
<reference evidence="1" key="1">
    <citation type="journal article" date="2012" name="Nature">
        <title>The oyster genome reveals stress adaptation and complexity of shell formation.</title>
        <authorList>
            <person name="Zhang G."/>
            <person name="Fang X."/>
            <person name="Guo X."/>
            <person name="Li L."/>
            <person name="Luo R."/>
            <person name="Xu F."/>
            <person name="Yang P."/>
            <person name="Zhang L."/>
            <person name="Wang X."/>
            <person name="Qi H."/>
            <person name="Xiong Z."/>
            <person name="Que H."/>
            <person name="Xie Y."/>
            <person name="Holland P.W."/>
            <person name="Paps J."/>
            <person name="Zhu Y."/>
            <person name="Wu F."/>
            <person name="Chen Y."/>
            <person name="Wang J."/>
            <person name="Peng C."/>
            <person name="Meng J."/>
            <person name="Yang L."/>
            <person name="Liu J."/>
            <person name="Wen B."/>
            <person name="Zhang N."/>
            <person name="Huang Z."/>
            <person name="Zhu Q."/>
            <person name="Feng Y."/>
            <person name="Mount A."/>
            <person name="Hedgecock D."/>
            <person name="Xu Z."/>
            <person name="Liu Y."/>
            <person name="Domazet-Loso T."/>
            <person name="Du Y."/>
            <person name="Sun X."/>
            <person name="Zhang S."/>
            <person name="Liu B."/>
            <person name="Cheng P."/>
            <person name="Jiang X."/>
            <person name="Li J."/>
            <person name="Fan D."/>
            <person name="Wang W."/>
            <person name="Fu W."/>
            <person name="Wang T."/>
            <person name="Wang B."/>
            <person name="Zhang J."/>
            <person name="Peng Z."/>
            <person name="Li Y."/>
            <person name="Li N."/>
            <person name="Wang J."/>
            <person name="Chen M."/>
            <person name="He Y."/>
            <person name="Tan F."/>
            <person name="Song X."/>
            <person name="Zheng Q."/>
            <person name="Huang R."/>
            <person name="Yang H."/>
            <person name="Du X."/>
            <person name="Chen L."/>
            <person name="Yang M."/>
            <person name="Gaffney P.M."/>
            <person name="Wang S."/>
            <person name="Luo L."/>
            <person name="She Z."/>
            <person name="Ming Y."/>
            <person name="Huang W."/>
            <person name="Zhang S."/>
            <person name="Huang B."/>
            <person name="Zhang Y."/>
            <person name="Qu T."/>
            <person name="Ni P."/>
            <person name="Miao G."/>
            <person name="Wang J."/>
            <person name="Wang Q."/>
            <person name="Steinberg C.E."/>
            <person name="Wang H."/>
            <person name="Li N."/>
            <person name="Qian L."/>
            <person name="Zhang G."/>
            <person name="Li Y."/>
            <person name="Yang H."/>
            <person name="Liu X."/>
            <person name="Wang J."/>
            <person name="Yin Y."/>
            <person name="Wang J."/>
        </authorList>
    </citation>
    <scope>NUCLEOTIDE SEQUENCE [LARGE SCALE GENOMIC DNA]</scope>
    <source>
        <strain evidence="1">05x7-T-G4-1.051#20</strain>
    </source>
</reference>